<reference evidence="3 4" key="1">
    <citation type="submission" date="2019-03" db="EMBL/GenBank/DDBJ databases">
        <title>The complete genome sequence of Neokomagataea sp. Jb2 NBRC113641.</title>
        <authorList>
            <person name="Chua K.-O."/>
            <person name="Chan K.-G."/>
            <person name="See-Too W.-S."/>
        </authorList>
    </citation>
    <scope>NUCLEOTIDE SEQUENCE [LARGE SCALE GENOMIC DNA]</scope>
    <source>
        <strain evidence="3 4">Jb2</strain>
    </source>
</reference>
<dbReference type="InterPro" id="IPR001135">
    <property type="entry name" value="NADH_Q_OxRdtase_suD"/>
</dbReference>
<comment type="caution">
    <text evidence="3">The sequence shown here is derived from an EMBL/GenBank/DDBJ whole genome shotgun (WGS) entry which is preliminary data.</text>
</comment>
<evidence type="ECO:0000313" key="4">
    <source>
        <dbReference type="Proteomes" id="UP000315037"/>
    </source>
</evidence>
<dbReference type="InterPro" id="IPR052197">
    <property type="entry name" value="ComplexI_49kDa-like"/>
</dbReference>
<dbReference type="GO" id="GO:0016651">
    <property type="term" value="F:oxidoreductase activity, acting on NAD(P)H"/>
    <property type="evidence" value="ECO:0007669"/>
    <property type="project" value="InterPro"/>
</dbReference>
<dbReference type="Pfam" id="PF00346">
    <property type="entry name" value="Complex1_49kDa"/>
    <property type="match status" value="1"/>
</dbReference>
<dbReference type="GO" id="GO:0051287">
    <property type="term" value="F:NAD binding"/>
    <property type="evidence" value="ECO:0007669"/>
    <property type="project" value="InterPro"/>
</dbReference>
<dbReference type="Proteomes" id="UP000315037">
    <property type="component" value="Unassembled WGS sequence"/>
</dbReference>
<evidence type="ECO:0000256" key="1">
    <source>
        <dbReference type="ARBA" id="ARBA00023002"/>
    </source>
</evidence>
<proteinExistence type="predicted"/>
<organism evidence="3 4">
    <name type="scientific">Oecophyllibacter saccharovorans</name>
    <dbReference type="NCBI Taxonomy" id="2558360"/>
    <lineage>
        <taxon>Bacteria</taxon>
        <taxon>Pseudomonadati</taxon>
        <taxon>Pseudomonadota</taxon>
        <taxon>Alphaproteobacteria</taxon>
        <taxon>Acetobacterales</taxon>
        <taxon>Acetobacteraceae</taxon>
        <taxon>Oecophyllibacter</taxon>
    </lineage>
</organism>
<dbReference type="InterPro" id="IPR029014">
    <property type="entry name" value="NiFe-Hase_large"/>
</dbReference>
<accession>A0A506US80</accession>
<dbReference type="PANTHER" id="PTHR43485:SF1">
    <property type="entry name" value="FORMATE HYDROGENLYASE SUBUNIT 5-RELATED"/>
    <property type="match status" value="1"/>
</dbReference>
<name>A0A506US80_9PROT</name>
<keyword evidence="1" id="KW-0560">Oxidoreductase</keyword>
<dbReference type="SUPFAM" id="SSF56762">
    <property type="entry name" value="HydB/Nqo4-like"/>
    <property type="match status" value="1"/>
</dbReference>
<feature type="domain" description="NADH-quinone oxidoreductase subunit D" evidence="2">
    <location>
        <begin position="299"/>
        <end position="390"/>
    </location>
</feature>
<dbReference type="AlphaFoldDB" id="A0A506US80"/>
<dbReference type="Gene3D" id="1.10.645.10">
    <property type="entry name" value="Cytochrome-c3 Hydrogenase, chain B"/>
    <property type="match status" value="1"/>
</dbReference>
<dbReference type="GO" id="GO:0048038">
    <property type="term" value="F:quinone binding"/>
    <property type="evidence" value="ECO:0007669"/>
    <property type="project" value="InterPro"/>
</dbReference>
<dbReference type="EMBL" id="SORZ01000001">
    <property type="protein sequence ID" value="TPW36194.1"/>
    <property type="molecule type" value="Genomic_DNA"/>
</dbReference>
<protein>
    <recommendedName>
        <fullName evidence="2">NADH-quinone oxidoreductase subunit D domain-containing protein</fullName>
    </recommendedName>
</protein>
<dbReference type="PANTHER" id="PTHR43485">
    <property type="entry name" value="HYDROGENASE-4 COMPONENT G"/>
    <property type="match status" value="1"/>
</dbReference>
<sequence>MSALLRQGEQVGLLRYRLTPEQWEKMLSAPGHSLPLLASWADATEATLLLLEGESPVLVSTPVLQRRYLGASRRYVAAVMGERMSRDLWGVEAQFARSDTPLLDSGCWTVTWPLAPDPVPASGRPDPAWAELVPPDRSGVAGVLNLTRVEDGSVECGLFEAHRGIQARLRGLRPTQALGLVGRVSASGFVAHPLAFARAVEQACGLLPTPRERDIRLLLLEVERLSLHLYDLARTAREAGAGLMGEQCAMLRERLCRLCQKHGTSRRLTDTIGVLPLESAVTEPVLLAQAVVDSLAPYLPRLTKLNRIYASRFAGVGVLSPEMAWQYALGGAVGRGSGRFVDLRRSEAGMRVDCLRAPVGHEGDALARNRVRLGEMRDSLALLRRLIASIGQSDGASPLPPTGEGLGVAEGARGDVWYWVRLDENGNLADVQVRDPAVALLGALTPLLASVPAARVPLVLSSLGLSPAGAAL</sequence>
<gene>
    <name evidence="3" type="ORF">E3202_02885</name>
</gene>
<keyword evidence="4" id="KW-1185">Reference proteome</keyword>
<evidence type="ECO:0000259" key="2">
    <source>
        <dbReference type="Pfam" id="PF00346"/>
    </source>
</evidence>
<evidence type="ECO:0000313" key="3">
    <source>
        <dbReference type="EMBL" id="TPW36194.1"/>
    </source>
</evidence>